<keyword evidence="2" id="KW-0945">Host-virus interaction</keyword>
<dbReference type="InterPro" id="IPR036834">
    <property type="entry name" value="Bcl-2-like_sf"/>
</dbReference>
<evidence type="ECO:0000256" key="2">
    <source>
        <dbReference type="ARBA" id="ARBA00023323"/>
    </source>
</evidence>
<feature type="transmembrane region" description="Helical" evidence="3">
    <location>
        <begin position="129"/>
        <end position="151"/>
    </location>
</feature>
<proteinExistence type="predicted"/>
<keyword evidence="3" id="KW-0472">Membrane</keyword>
<reference evidence="5 6" key="1">
    <citation type="journal article" date="2004" name="J. Virol.">
        <title>Functional genomics analysis of Singapore grouper iridovirus: complete sequence determination and proteomic analysis.</title>
        <authorList>
            <person name="Song W.J."/>
            <person name="Qin Q.W."/>
            <person name="Qiu J."/>
            <person name="Huang C.H."/>
            <person name="Wang F."/>
            <person name="Hew C.L."/>
        </authorList>
    </citation>
    <scope>NUCLEOTIDE SEQUENCE [LARGE SCALE GENOMIC DNA]</scope>
</reference>
<evidence type="ECO:0000313" key="6">
    <source>
        <dbReference type="Proteomes" id="UP000172127"/>
    </source>
</evidence>
<sequence>MTNINFSALLRGERMCPLTREIHSQMLIVTKSYSLVETFRAFPRLPNILEIGNNIVSDGNLNWGRILILLGISQLYFTKSESESERTQITEQLERFFRQDAISNWIVSNGGWVTCASLDLRNYSSVTNALQAMCFFGALFGTIAVIAYYLLP</sequence>
<keyword evidence="2" id="KW-1119">Modulation of host cell apoptosis by virus</keyword>
<dbReference type="InterPro" id="IPR002475">
    <property type="entry name" value="Bcl2-like"/>
</dbReference>
<evidence type="ECO:0000256" key="3">
    <source>
        <dbReference type="SAM" id="Phobius"/>
    </source>
</evidence>
<dbReference type="Pfam" id="PF00452">
    <property type="entry name" value="Bcl-2"/>
    <property type="match status" value="1"/>
</dbReference>
<evidence type="ECO:0000313" key="5">
    <source>
        <dbReference type="EMBL" id="AAS18130.1"/>
    </source>
</evidence>
<dbReference type="EMBL" id="AY521625">
    <property type="protein sequence ID" value="AAS18130.1"/>
    <property type="molecule type" value="Genomic_DNA"/>
</dbReference>
<dbReference type="InterPro" id="IPR046371">
    <property type="entry name" value="Bcl-2_BH1-3"/>
</dbReference>
<dbReference type="GeneID" id="3197139"/>
<keyword evidence="3" id="KW-1133">Transmembrane helix</keyword>
<evidence type="ECO:0000256" key="1">
    <source>
        <dbReference type="ARBA" id="ARBA00023189"/>
    </source>
</evidence>
<organism evidence="5 6">
    <name type="scientific">Singapore grouper iridovirus</name>
    <dbReference type="NCBI Taxonomy" id="262968"/>
    <lineage>
        <taxon>Viruses</taxon>
        <taxon>Varidnaviria</taxon>
        <taxon>Bamfordvirae</taxon>
        <taxon>Nucleocytoviricota</taxon>
        <taxon>Megaviricetes</taxon>
        <taxon>Pimascovirales</taxon>
        <taxon>Pimascovirales incertae sedis</taxon>
        <taxon>Iridoviridae</taxon>
        <taxon>Alphairidovirinae</taxon>
        <taxon>Ranavirus</taxon>
        <taxon>Ranavirus epinephelus1</taxon>
    </lineage>
</organism>
<dbReference type="GO" id="GO:0033668">
    <property type="term" value="P:symbiont-mediated suppression of host apoptosis"/>
    <property type="evidence" value="ECO:0007669"/>
    <property type="project" value="UniProtKB-KW"/>
</dbReference>
<dbReference type="PROSITE" id="PS50062">
    <property type="entry name" value="BCL2_FAMILY"/>
    <property type="match status" value="1"/>
</dbReference>
<evidence type="ECO:0000259" key="4">
    <source>
        <dbReference type="Pfam" id="PF00452"/>
    </source>
</evidence>
<dbReference type="SUPFAM" id="SSF56854">
    <property type="entry name" value="Bcl-2 inhibitors of programmed cell death"/>
    <property type="match status" value="1"/>
</dbReference>
<protein>
    <recommendedName>
        <fullName evidence="4">Bcl-2 Bcl-2 homology region 1-3 domain-containing protein</fullName>
    </recommendedName>
</protein>
<name>Q5YFF0_9VIRU</name>
<dbReference type="Proteomes" id="UP000172127">
    <property type="component" value="Segment"/>
</dbReference>
<accession>Q5YFF0</accession>
<feature type="domain" description="Bcl-2 Bcl-2 homology region 1-3" evidence="4">
    <location>
        <begin position="48"/>
        <end position="112"/>
    </location>
</feature>
<dbReference type="Gene3D" id="1.10.437.10">
    <property type="entry name" value="Blc2-like"/>
    <property type="match status" value="1"/>
</dbReference>
<keyword evidence="6" id="KW-1185">Reference proteome</keyword>
<dbReference type="RefSeq" id="YP_164210.1">
    <property type="nucleotide sequence ID" value="NC_006549.1"/>
</dbReference>
<keyword evidence="1" id="KW-1081">Inhibition of host apoptosis by viral BCL2-like protein</keyword>
<dbReference type="KEGG" id="vg:3197139"/>
<gene>
    <name evidence="5" type="ORF">ORF115R</name>
</gene>
<keyword evidence="3" id="KW-0812">Transmembrane</keyword>